<name>A0A1H5HX32_9BRAD</name>
<protein>
    <submittedName>
        <fullName evidence="1">Uncharacterized protein</fullName>
    </submittedName>
</protein>
<evidence type="ECO:0000313" key="1">
    <source>
        <dbReference type="EMBL" id="SEE32374.1"/>
    </source>
</evidence>
<sequence>MRPGLMRGQIAVVLGHAQQPLADAGIFLALGLISQLLGAFEKRFRIDHDRLQIRFRLERFRAKWIPLRVKKTRQDKSLEPRSDSIGAEKALADNCHIQTQFLPRFDDGAFRAGTSQAPP</sequence>
<dbReference type="Proteomes" id="UP000198992">
    <property type="component" value="Unassembled WGS sequence"/>
</dbReference>
<dbReference type="AlphaFoldDB" id="A0A1H5HX32"/>
<reference evidence="1 2" key="1">
    <citation type="submission" date="2016-10" db="EMBL/GenBank/DDBJ databases">
        <authorList>
            <person name="de Groot N.N."/>
        </authorList>
    </citation>
    <scope>NUCLEOTIDE SEQUENCE [LARGE SCALE GENOMIC DNA]</scope>
    <source>
        <strain evidence="1 2">MT12</strain>
    </source>
</reference>
<evidence type="ECO:0000313" key="2">
    <source>
        <dbReference type="Proteomes" id="UP000198992"/>
    </source>
</evidence>
<organism evidence="1 2">
    <name type="scientific">Bradyrhizobium erythrophlei</name>
    <dbReference type="NCBI Taxonomy" id="1437360"/>
    <lineage>
        <taxon>Bacteria</taxon>
        <taxon>Pseudomonadati</taxon>
        <taxon>Pseudomonadota</taxon>
        <taxon>Alphaproteobacteria</taxon>
        <taxon>Hyphomicrobiales</taxon>
        <taxon>Nitrobacteraceae</taxon>
        <taxon>Bradyrhizobium</taxon>
    </lineage>
</organism>
<proteinExistence type="predicted"/>
<dbReference type="EMBL" id="FNTH01000001">
    <property type="protein sequence ID" value="SEE32374.1"/>
    <property type="molecule type" value="Genomic_DNA"/>
</dbReference>
<gene>
    <name evidence="1" type="ORF">SAMN05444164_7671</name>
</gene>
<accession>A0A1H5HX32</accession>